<evidence type="ECO:0000256" key="2">
    <source>
        <dbReference type="SAM" id="MobiDB-lite"/>
    </source>
</evidence>
<protein>
    <submittedName>
        <fullName evidence="3">Phage scaffolding protein</fullName>
    </submittedName>
</protein>
<organism evidence="3 4">
    <name type="scientific">Peptococcus simiae</name>
    <dbReference type="NCBI Taxonomy" id="1643805"/>
    <lineage>
        <taxon>Bacteria</taxon>
        <taxon>Bacillati</taxon>
        <taxon>Bacillota</taxon>
        <taxon>Clostridia</taxon>
        <taxon>Eubacteriales</taxon>
        <taxon>Peptococcaceae</taxon>
        <taxon>Peptococcus</taxon>
    </lineage>
</organism>
<evidence type="ECO:0000313" key="3">
    <source>
        <dbReference type="EMBL" id="MFM9413194.1"/>
    </source>
</evidence>
<gene>
    <name evidence="3" type="ORF">ACKQTC_02265</name>
</gene>
<feature type="coiled-coil region" evidence="1">
    <location>
        <begin position="27"/>
        <end position="90"/>
    </location>
</feature>
<feature type="region of interest" description="Disordered" evidence="2">
    <location>
        <begin position="136"/>
        <end position="188"/>
    </location>
</feature>
<dbReference type="RefSeq" id="WP_408976810.1">
    <property type="nucleotide sequence ID" value="NZ_JBJUVG010000002.1"/>
</dbReference>
<feature type="compositionally biased region" description="Basic and acidic residues" evidence="2">
    <location>
        <begin position="146"/>
        <end position="156"/>
    </location>
</feature>
<name>A0ABW9GX20_9FIRM</name>
<keyword evidence="1" id="KW-0175">Coiled coil</keyword>
<dbReference type="Pfam" id="PF06810">
    <property type="entry name" value="Phage_scaffold"/>
    <property type="match status" value="1"/>
</dbReference>
<sequence length="188" mass="20790">MNTDTLKKLGLTQEQIDAVMAENGKDIKAEQGKAESLKKERDTLQAQLVDATETIKGYKDMDIDAIQKSADDWEEKYKASVQELEDLRFDSLLDKGLTGSGAYDADIVKKLLAREALLVKDGKLEGLDKQLAHMQEHRPYLFAPQEKPDEQQETKPEGSGFKPFVPPAGGDGARGPDKNLSQQLDISS</sequence>
<dbReference type="InterPro" id="IPR009636">
    <property type="entry name" value="SCAF"/>
</dbReference>
<feature type="compositionally biased region" description="Polar residues" evidence="2">
    <location>
        <begin position="179"/>
        <end position="188"/>
    </location>
</feature>
<proteinExistence type="predicted"/>
<dbReference type="EMBL" id="JBJUVG010000002">
    <property type="protein sequence ID" value="MFM9413194.1"/>
    <property type="molecule type" value="Genomic_DNA"/>
</dbReference>
<comment type="caution">
    <text evidence="3">The sequence shown here is derived from an EMBL/GenBank/DDBJ whole genome shotgun (WGS) entry which is preliminary data.</text>
</comment>
<dbReference type="Proteomes" id="UP001631949">
    <property type="component" value="Unassembled WGS sequence"/>
</dbReference>
<keyword evidence="4" id="KW-1185">Reference proteome</keyword>
<evidence type="ECO:0000256" key="1">
    <source>
        <dbReference type="SAM" id="Coils"/>
    </source>
</evidence>
<reference evidence="3 4" key="1">
    <citation type="journal article" date="2016" name="Int. J. Syst. Evol. Microbiol.">
        <title>Peptococcus simiae sp. nov., isolated from rhesus macaque faeces and emended description of the genus Peptococcus.</title>
        <authorList>
            <person name="Shkoporov A.N."/>
            <person name="Efimov B.A."/>
            <person name="Kondova I."/>
            <person name="Ouwerling B."/>
            <person name="Chaplin A.V."/>
            <person name="Shcherbakova V.A."/>
            <person name="Langermans J.A.M."/>
        </authorList>
    </citation>
    <scope>NUCLEOTIDE SEQUENCE [LARGE SCALE GENOMIC DNA]</scope>
    <source>
        <strain evidence="3 4">M108</strain>
    </source>
</reference>
<accession>A0ABW9GX20</accession>
<evidence type="ECO:0000313" key="4">
    <source>
        <dbReference type="Proteomes" id="UP001631949"/>
    </source>
</evidence>